<accession>A0A8X6Y018</accession>
<dbReference type="EMBL" id="BMAV01014816">
    <property type="protein sequence ID" value="GFY63520.1"/>
    <property type="molecule type" value="Genomic_DNA"/>
</dbReference>
<evidence type="ECO:0000313" key="2">
    <source>
        <dbReference type="Proteomes" id="UP000886998"/>
    </source>
</evidence>
<proteinExistence type="predicted"/>
<dbReference type="AlphaFoldDB" id="A0A8X6Y018"/>
<organism evidence="1 2">
    <name type="scientific">Trichonephila inaurata madagascariensis</name>
    <dbReference type="NCBI Taxonomy" id="2747483"/>
    <lineage>
        <taxon>Eukaryota</taxon>
        <taxon>Metazoa</taxon>
        <taxon>Ecdysozoa</taxon>
        <taxon>Arthropoda</taxon>
        <taxon>Chelicerata</taxon>
        <taxon>Arachnida</taxon>
        <taxon>Araneae</taxon>
        <taxon>Araneomorphae</taxon>
        <taxon>Entelegynae</taxon>
        <taxon>Araneoidea</taxon>
        <taxon>Nephilidae</taxon>
        <taxon>Trichonephila</taxon>
        <taxon>Trichonephila inaurata</taxon>
    </lineage>
</organism>
<sequence>MIEQSKIPLVQSRTTQFPIIVQVMSDPPVTSLSSIGQLVPSRPVHRCSSCFSSRRSPTSLSNTLRLLVPWRSWRQRPLESRLRGKSYIYNYGFKTYMIHTGQKLQNEIFLSACKVKNTIFIHGYGLEKFI</sequence>
<keyword evidence="2" id="KW-1185">Reference proteome</keyword>
<comment type="caution">
    <text evidence="1">The sequence shown here is derived from an EMBL/GenBank/DDBJ whole genome shotgun (WGS) entry which is preliminary data.</text>
</comment>
<dbReference type="Proteomes" id="UP000886998">
    <property type="component" value="Unassembled WGS sequence"/>
</dbReference>
<protein>
    <submittedName>
        <fullName evidence="1">Uncharacterized protein</fullName>
    </submittedName>
</protein>
<gene>
    <name evidence="1" type="ORF">TNIN_487081</name>
</gene>
<evidence type="ECO:0000313" key="1">
    <source>
        <dbReference type="EMBL" id="GFY63520.1"/>
    </source>
</evidence>
<name>A0A8X6Y018_9ARAC</name>
<reference evidence="1" key="1">
    <citation type="submission" date="2020-08" db="EMBL/GenBank/DDBJ databases">
        <title>Multicomponent nature underlies the extraordinary mechanical properties of spider dragline silk.</title>
        <authorList>
            <person name="Kono N."/>
            <person name="Nakamura H."/>
            <person name="Mori M."/>
            <person name="Yoshida Y."/>
            <person name="Ohtoshi R."/>
            <person name="Malay A.D."/>
            <person name="Moran D.A.P."/>
            <person name="Tomita M."/>
            <person name="Numata K."/>
            <person name="Arakawa K."/>
        </authorList>
    </citation>
    <scope>NUCLEOTIDE SEQUENCE</scope>
</reference>